<evidence type="ECO:0000256" key="1">
    <source>
        <dbReference type="ARBA" id="ARBA00022963"/>
    </source>
</evidence>
<sequence>MRMKSLYSTVTGFLNLESLLTGLPFHPYQQIYLHQHTSHLPSLPVPGLLECRAFQQLPRQFPSSHHHLHLHEKLDVNNKYTRVANYFDFIAGTSTGGLMASMLTAPNDENNLCLLQKILLSFIQTIVQAPRH</sequence>
<evidence type="ECO:0008006" key="4">
    <source>
        <dbReference type="Google" id="ProtNLM"/>
    </source>
</evidence>
<dbReference type="GO" id="GO:0016042">
    <property type="term" value="P:lipid catabolic process"/>
    <property type="evidence" value="ECO:0007669"/>
    <property type="project" value="UniProtKB-KW"/>
</dbReference>
<dbReference type="Proteomes" id="UP000657918">
    <property type="component" value="Unassembled WGS sequence"/>
</dbReference>
<name>A0A835J5R4_9ROSI</name>
<protein>
    <recommendedName>
        <fullName evidence="4">PNPLA domain-containing protein</fullName>
    </recommendedName>
</protein>
<keyword evidence="1" id="KW-0442">Lipid degradation</keyword>
<proteinExistence type="predicted"/>
<dbReference type="GO" id="GO:0004620">
    <property type="term" value="F:phospholipase activity"/>
    <property type="evidence" value="ECO:0007669"/>
    <property type="project" value="TreeGrafter"/>
</dbReference>
<keyword evidence="1" id="KW-0443">Lipid metabolism</keyword>
<dbReference type="InterPro" id="IPR016035">
    <property type="entry name" value="Acyl_Trfase/lysoPLipase"/>
</dbReference>
<evidence type="ECO:0000313" key="3">
    <source>
        <dbReference type="Proteomes" id="UP000657918"/>
    </source>
</evidence>
<keyword evidence="3" id="KW-1185">Reference proteome</keyword>
<comment type="caution">
    <text evidence="2">The sequence shown here is derived from an EMBL/GenBank/DDBJ whole genome shotgun (WGS) entry which is preliminary data.</text>
</comment>
<dbReference type="OrthoDB" id="1155634at2759"/>
<dbReference type="AlphaFoldDB" id="A0A835J5R4"/>
<dbReference type="PANTHER" id="PTHR32176:SF116">
    <property type="entry name" value="PATATIN"/>
    <property type="match status" value="1"/>
</dbReference>
<reference evidence="2 3" key="1">
    <citation type="submission" date="2020-10" db="EMBL/GenBank/DDBJ databases">
        <title>Plant Genome Project.</title>
        <authorList>
            <person name="Zhang R.-G."/>
        </authorList>
    </citation>
    <scope>NUCLEOTIDE SEQUENCE [LARGE SCALE GENOMIC DNA]</scope>
    <source>
        <strain evidence="2">FAFU-HL-1</strain>
        <tissue evidence="2">Leaf</tissue>
    </source>
</reference>
<gene>
    <name evidence="2" type="ORF">SADUNF_Sadunf18G0119300</name>
</gene>
<dbReference type="PANTHER" id="PTHR32176">
    <property type="entry name" value="XYLOSE ISOMERASE"/>
    <property type="match status" value="1"/>
</dbReference>
<dbReference type="GO" id="GO:0047372">
    <property type="term" value="F:monoacylglycerol lipase activity"/>
    <property type="evidence" value="ECO:0007669"/>
    <property type="project" value="TreeGrafter"/>
</dbReference>
<organism evidence="2 3">
    <name type="scientific">Salix dunnii</name>
    <dbReference type="NCBI Taxonomy" id="1413687"/>
    <lineage>
        <taxon>Eukaryota</taxon>
        <taxon>Viridiplantae</taxon>
        <taxon>Streptophyta</taxon>
        <taxon>Embryophyta</taxon>
        <taxon>Tracheophyta</taxon>
        <taxon>Spermatophyta</taxon>
        <taxon>Magnoliopsida</taxon>
        <taxon>eudicotyledons</taxon>
        <taxon>Gunneridae</taxon>
        <taxon>Pentapetalae</taxon>
        <taxon>rosids</taxon>
        <taxon>fabids</taxon>
        <taxon>Malpighiales</taxon>
        <taxon>Salicaceae</taxon>
        <taxon>Saliceae</taxon>
        <taxon>Salix</taxon>
    </lineage>
</organism>
<dbReference type="Gene3D" id="3.40.1090.10">
    <property type="entry name" value="Cytosolic phospholipase A2 catalytic domain"/>
    <property type="match status" value="1"/>
</dbReference>
<accession>A0A835J5R4</accession>
<dbReference type="SUPFAM" id="SSF52151">
    <property type="entry name" value="FabD/lysophospholipase-like"/>
    <property type="match status" value="1"/>
</dbReference>
<dbReference type="EMBL" id="JADGMS010000018">
    <property type="protein sequence ID" value="KAF9663063.1"/>
    <property type="molecule type" value="Genomic_DNA"/>
</dbReference>
<evidence type="ECO:0000313" key="2">
    <source>
        <dbReference type="EMBL" id="KAF9663063.1"/>
    </source>
</evidence>